<keyword evidence="2" id="KW-0812">Transmembrane</keyword>
<proteinExistence type="predicted"/>
<gene>
    <name evidence="3" type="ORF">BKA12_002023</name>
</gene>
<dbReference type="AlphaFoldDB" id="A0A7W8YCB3"/>
<organism evidence="3 4">
    <name type="scientific">Neomicrococcus lactis</name>
    <dbReference type="NCBI Taxonomy" id="732241"/>
    <lineage>
        <taxon>Bacteria</taxon>
        <taxon>Bacillati</taxon>
        <taxon>Actinomycetota</taxon>
        <taxon>Actinomycetes</taxon>
        <taxon>Micrococcales</taxon>
        <taxon>Micrococcaceae</taxon>
        <taxon>Neomicrococcus</taxon>
    </lineage>
</organism>
<dbReference type="RefSeq" id="WP_338087500.1">
    <property type="nucleotide sequence ID" value="NZ_JACHBL010000001.1"/>
</dbReference>
<evidence type="ECO:0000313" key="3">
    <source>
        <dbReference type="EMBL" id="MBB5598943.1"/>
    </source>
</evidence>
<feature type="transmembrane region" description="Helical" evidence="2">
    <location>
        <begin position="55"/>
        <end position="77"/>
    </location>
</feature>
<keyword evidence="2" id="KW-1133">Transmembrane helix</keyword>
<keyword evidence="4" id="KW-1185">Reference proteome</keyword>
<sequence>MSTQAGEPGQNNNKRNWKQTVKVPLLFSLILGLIAGVVSTIASTGGSENPLRLDIGLTMFGIAFVGSLLLISLMIMAAKENPEDLGQGSGVNRVSARPPKRKQTGH</sequence>
<dbReference type="EMBL" id="JACHBL010000001">
    <property type="protein sequence ID" value="MBB5598943.1"/>
    <property type="molecule type" value="Genomic_DNA"/>
</dbReference>
<keyword evidence="2" id="KW-0472">Membrane</keyword>
<feature type="transmembrane region" description="Helical" evidence="2">
    <location>
        <begin position="23"/>
        <end position="43"/>
    </location>
</feature>
<protein>
    <submittedName>
        <fullName evidence="3">Uncharacterized protein</fullName>
    </submittedName>
</protein>
<feature type="region of interest" description="Disordered" evidence="1">
    <location>
        <begin position="82"/>
        <end position="106"/>
    </location>
</feature>
<evidence type="ECO:0000256" key="1">
    <source>
        <dbReference type="SAM" id="MobiDB-lite"/>
    </source>
</evidence>
<evidence type="ECO:0000313" key="4">
    <source>
        <dbReference type="Proteomes" id="UP000523863"/>
    </source>
</evidence>
<accession>A0A7W8YCB3</accession>
<comment type="caution">
    <text evidence="3">The sequence shown here is derived from an EMBL/GenBank/DDBJ whole genome shotgun (WGS) entry which is preliminary data.</text>
</comment>
<evidence type="ECO:0000256" key="2">
    <source>
        <dbReference type="SAM" id="Phobius"/>
    </source>
</evidence>
<name>A0A7W8YCB3_9MICC</name>
<reference evidence="3 4" key="1">
    <citation type="submission" date="2020-08" db="EMBL/GenBank/DDBJ databases">
        <title>Sequencing the genomes of 1000 actinobacteria strains.</title>
        <authorList>
            <person name="Klenk H.-P."/>
        </authorList>
    </citation>
    <scope>NUCLEOTIDE SEQUENCE [LARGE SCALE GENOMIC DNA]</scope>
    <source>
        <strain evidence="3 4">DSM 23694</strain>
    </source>
</reference>
<dbReference type="Proteomes" id="UP000523863">
    <property type="component" value="Unassembled WGS sequence"/>
</dbReference>